<dbReference type="EMBL" id="JAPJDZ010000013">
    <property type="protein sequence ID" value="MDP5135765.1"/>
    <property type="molecule type" value="Genomic_DNA"/>
</dbReference>
<dbReference type="SMART" id="SM00028">
    <property type="entry name" value="TPR"/>
    <property type="match status" value="6"/>
</dbReference>
<dbReference type="InterPro" id="IPR019734">
    <property type="entry name" value="TPR_rpt"/>
</dbReference>
<dbReference type="PANTHER" id="PTHR44858:SF1">
    <property type="entry name" value="UDP-N-ACETYLGLUCOSAMINE--PEPTIDE N-ACETYLGLUCOSAMINYLTRANSFERASE SPINDLY-RELATED"/>
    <property type="match status" value="1"/>
</dbReference>
<dbReference type="Gene3D" id="1.25.40.10">
    <property type="entry name" value="Tetratricopeptide repeat domain"/>
    <property type="match status" value="2"/>
</dbReference>
<dbReference type="SUPFAM" id="SSF48452">
    <property type="entry name" value="TPR-like"/>
    <property type="match status" value="2"/>
</dbReference>
<reference evidence="5 6" key="1">
    <citation type="submission" date="2022-11" db="EMBL/GenBank/DDBJ databases">
        <title>Viruses from the air-sea interface of a natural surface slick.</title>
        <authorList>
            <person name="Rahlff J."/>
            <person name="Holmfeldt K."/>
        </authorList>
    </citation>
    <scope>NUCLEOTIDE SEQUENCE [LARGE SCALE GENOMIC DNA]</scope>
    <source>
        <strain evidence="5 6">SMS4</strain>
    </source>
</reference>
<keyword evidence="2 3" id="KW-0802">TPR repeat</keyword>
<dbReference type="InterPro" id="IPR011990">
    <property type="entry name" value="TPR-like_helical_dom_sf"/>
</dbReference>
<dbReference type="InterPro" id="IPR050498">
    <property type="entry name" value="Ycf3"/>
</dbReference>
<dbReference type="PANTHER" id="PTHR44858">
    <property type="entry name" value="TETRATRICOPEPTIDE REPEAT PROTEIN 6"/>
    <property type="match status" value="1"/>
</dbReference>
<keyword evidence="6" id="KW-1185">Reference proteome</keyword>
<evidence type="ECO:0000256" key="3">
    <source>
        <dbReference type="PROSITE-ProRule" id="PRU00339"/>
    </source>
</evidence>
<keyword evidence="4" id="KW-0732">Signal</keyword>
<dbReference type="RefSeq" id="WP_051219773.1">
    <property type="nucleotide sequence ID" value="NZ_JAPJDZ010000013.1"/>
</dbReference>
<gene>
    <name evidence="5" type="ORF">ORJ04_07365</name>
</gene>
<proteinExistence type="predicted"/>
<evidence type="ECO:0000313" key="5">
    <source>
        <dbReference type="EMBL" id="MDP5135765.1"/>
    </source>
</evidence>
<feature type="signal peptide" evidence="4">
    <location>
        <begin position="1"/>
        <end position="21"/>
    </location>
</feature>
<evidence type="ECO:0000313" key="6">
    <source>
        <dbReference type="Proteomes" id="UP001231109"/>
    </source>
</evidence>
<dbReference type="PROSITE" id="PS50005">
    <property type="entry name" value="TPR"/>
    <property type="match status" value="2"/>
</dbReference>
<feature type="repeat" description="TPR" evidence="3">
    <location>
        <begin position="154"/>
        <end position="187"/>
    </location>
</feature>
<feature type="chain" id="PRO_5045134161" evidence="4">
    <location>
        <begin position="22"/>
        <end position="451"/>
    </location>
</feature>
<name>A0ABT9HY78_9GAMM</name>
<comment type="caution">
    <text evidence="5">The sequence shown here is derived from an EMBL/GenBank/DDBJ whole genome shotgun (WGS) entry which is preliminary data.</text>
</comment>
<protein>
    <submittedName>
        <fullName evidence="5">Tetratricopeptide repeat protein</fullName>
    </submittedName>
</protein>
<dbReference type="Pfam" id="PF14559">
    <property type="entry name" value="TPR_19"/>
    <property type="match status" value="1"/>
</dbReference>
<feature type="repeat" description="TPR" evidence="3">
    <location>
        <begin position="86"/>
        <end position="119"/>
    </location>
</feature>
<accession>A0ABT9HY78</accession>
<sequence length="451" mass="49894">MNPLLKTTLAGLILFSGVSTADTLQVKLADPTWQVVLNNNAIAQRTTAISPTEASFARQLQPLLQQKDYNAIADLFAKRPEAQDSSALQVLRGQVLLSLQHYEQAATALQAALRQQPDLALAHQAISLVFMQQQQYQKARPHLVAAINLGVADAQTYGQLAFINLQASQAASAIAGYQQALLLEPDNMQWQQGLLYALIQSQAWPQAQAMLEQLLQQQPDNKALWLQRSQLALSQEHQQQALASIEVALRLGETAAENLLLAAQLHFANGSAERGASLLQQVIVSNKDSTAWHAPLVQAARYLSYKQQWAALRRLLQQAELPKQQLTPQQQSQLELVKAELANADNKPKLALNALQQAVALDPLAGDALLALALWYENKNNVELASLTYSRAATIKDVQIPALQAQAQLEINRQQYQVALQLLQQVQQLAPHRQDILDNIRSLQQLVRQQR</sequence>
<evidence type="ECO:0000256" key="2">
    <source>
        <dbReference type="ARBA" id="ARBA00022803"/>
    </source>
</evidence>
<dbReference type="Pfam" id="PF13432">
    <property type="entry name" value="TPR_16"/>
    <property type="match status" value="2"/>
</dbReference>
<organism evidence="5 6">
    <name type="scientific">Rheinheimera baltica</name>
    <dbReference type="NCBI Taxonomy" id="67576"/>
    <lineage>
        <taxon>Bacteria</taxon>
        <taxon>Pseudomonadati</taxon>
        <taxon>Pseudomonadota</taxon>
        <taxon>Gammaproteobacteria</taxon>
        <taxon>Chromatiales</taxon>
        <taxon>Chromatiaceae</taxon>
        <taxon>Rheinheimera</taxon>
    </lineage>
</organism>
<dbReference type="Proteomes" id="UP001231109">
    <property type="component" value="Unassembled WGS sequence"/>
</dbReference>
<keyword evidence="1" id="KW-0677">Repeat</keyword>
<evidence type="ECO:0000256" key="1">
    <source>
        <dbReference type="ARBA" id="ARBA00022737"/>
    </source>
</evidence>
<evidence type="ECO:0000256" key="4">
    <source>
        <dbReference type="SAM" id="SignalP"/>
    </source>
</evidence>